<keyword evidence="2" id="KW-1185">Reference proteome</keyword>
<name>A0ABX9A2K8_9SPHN</name>
<reference evidence="1 2" key="1">
    <citation type="submission" date="2021-08" db="EMBL/GenBank/DDBJ databases">
        <title>Comparative Genomics Analysis of the Genus Qipengyuania Reveals Extensive Genetic Diversity and Metabolic Versatility, Including the Description of Fifteen Novel Species.</title>
        <authorList>
            <person name="Liu Y."/>
        </authorList>
    </citation>
    <scope>NUCLEOTIDE SEQUENCE [LARGE SCALE GENOMIC DNA]</scope>
    <source>
        <strain evidence="1 2">1NDH1</strain>
    </source>
</reference>
<evidence type="ECO:0000313" key="1">
    <source>
        <dbReference type="EMBL" id="QZD94138.1"/>
    </source>
</evidence>
<accession>A0ABX9A2K8</accession>
<gene>
    <name evidence="1" type="ORF">K3136_08445</name>
</gene>
<sequence>MTFPTGRFRLRRTLERGLGDGKAVIVTREWDCRFVRLSTGARIDGQQVAVSVEAPPSLAALADIERKREVEGLFPMQLDRSGAIVGWSDKDASIAQAVAQASREIDRKATEQAAQADVKRYLAELGKTAASLVSQVPRDLFFPAPGKRSESRKLALPGGGSGTYEVTISASARTSDGLLAQSERRIVTRIADSTRVSRETWSVA</sequence>
<protein>
    <submittedName>
        <fullName evidence="1">Uncharacterized protein</fullName>
    </submittedName>
</protein>
<dbReference type="EMBL" id="CP081294">
    <property type="protein sequence ID" value="QZD94138.1"/>
    <property type="molecule type" value="Genomic_DNA"/>
</dbReference>
<organism evidence="1 2">
    <name type="scientific">Qipengyuania gelatinilytica</name>
    <dbReference type="NCBI Taxonomy" id="2867231"/>
    <lineage>
        <taxon>Bacteria</taxon>
        <taxon>Pseudomonadati</taxon>
        <taxon>Pseudomonadota</taxon>
        <taxon>Alphaproteobacteria</taxon>
        <taxon>Sphingomonadales</taxon>
        <taxon>Erythrobacteraceae</taxon>
        <taxon>Qipengyuania</taxon>
    </lineage>
</organism>
<evidence type="ECO:0000313" key="2">
    <source>
        <dbReference type="Proteomes" id="UP000824321"/>
    </source>
</evidence>
<dbReference type="Proteomes" id="UP000824321">
    <property type="component" value="Chromosome"/>
</dbReference>
<dbReference type="RefSeq" id="WP_221429888.1">
    <property type="nucleotide sequence ID" value="NZ_CP081294.1"/>
</dbReference>
<proteinExistence type="predicted"/>